<dbReference type="InterPro" id="IPR035396">
    <property type="entry name" value="Bac_rhamnosid6H"/>
</dbReference>
<dbReference type="InterPro" id="IPR008928">
    <property type="entry name" value="6-hairpin_glycosidase_sf"/>
</dbReference>
<dbReference type="EMBL" id="QGQD01000012">
    <property type="protein sequence ID" value="TLD02573.1"/>
    <property type="molecule type" value="Genomic_DNA"/>
</dbReference>
<dbReference type="PANTHER" id="PTHR34987:SF6">
    <property type="entry name" value="ALPHA-L-RHAMNOSIDASE SIX-HAIRPIN GLYCOSIDASE DOMAIN-CONTAINING PROTEIN"/>
    <property type="match status" value="1"/>
</dbReference>
<feature type="domain" description="Alpha-L-rhamnosidase C-terminal" evidence="2">
    <location>
        <begin position="514"/>
        <end position="569"/>
    </location>
</feature>
<reference evidence="3 4" key="1">
    <citation type="journal article" date="2019" name="Anaerobe">
        <title>Detection of Robinsoniella peoriensis in multiple bone samples of a trauma patient.</title>
        <authorList>
            <person name="Schrottner P."/>
            <person name="Hartwich K."/>
            <person name="Bunk B."/>
            <person name="Schober I."/>
            <person name="Helbig S."/>
            <person name="Rudolph W.W."/>
            <person name="Gunzer F."/>
        </authorList>
    </citation>
    <scope>NUCLEOTIDE SEQUENCE [LARGE SCALE GENOMIC DNA]</scope>
    <source>
        <strain evidence="3 4">DSM 106044</strain>
    </source>
</reference>
<evidence type="ECO:0000313" key="4">
    <source>
        <dbReference type="Proteomes" id="UP000306509"/>
    </source>
</evidence>
<evidence type="ECO:0000259" key="1">
    <source>
        <dbReference type="Pfam" id="PF17389"/>
    </source>
</evidence>
<dbReference type="Gene3D" id="1.50.10.10">
    <property type="match status" value="1"/>
</dbReference>
<dbReference type="SUPFAM" id="SSF48208">
    <property type="entry name" value="Six-hairpin glycosidases"/>
    <property type="match status" value="1"/>
</dbReference>
<dbReference type="InterPro" id="IPR035398">
    <property type="entry name" value="Bac_rhamnosid_C"/>
</dbReference>
<feature type="domain" description="Alpha-L-rhamnosidase six-hairpin glycosidase" evidence="1">
    <location>
        <begin position="186"/>
        <end position="379"/>
    </location>
</feature>
<proteinExistence type="predicted"/>
<dbReference type="RefSeq" id="WP_081820130.1">
    <property type="nucleotide sequence ID" value="NZ_QGQD01000012.1"/>
</dbReference>
<dbReference type="STRING" id="180332.GCA_000797495_00854"/>
<organism evidence="3 4">
    <name type="scientific">Robinsoniella peoriensis</name>
    <dbReference type="NCBI Taxonomy" id="180332"/>
    <lineage>
        <taxon>Bacteria</taxon>
        <taxon>Bacillati</taxon>
        <taxon>Bacillota</taxon>
        <taxon>Clostridia</taxon>
        <taxon>Lachnospirales</taxon>
        <taxon>Lachnospiraceae</taxon>
        <taxon>Robinsoniella</taxon>
    </lineage>
</organism>
<dbReference type="GO" id="GO:0005975">
    <property type="term" value="P:carbohydrate metabolic process"/>
    <property type="evidence" value="ECO:0007669"/>
    <property type="project" value="InterPro"/>
</dbReference>
<evidence type="ECO:0000313" key="3">
    <source>
        <dbReference type="EMBL" id="TLD02573.1"/>
    </source>
</evidence>
<dbReference type="Pfam" id="PF17390">
    <property type="entry name" value="Bac_rhamnosid_C"/>
    <property type="match status" value="1"/>
</dbReference>
<dbReference type="PANTHER" id="PTHR34987">
    <property type="entry name" value="C, PUTATIVE (AFU_ORTHOLOGUE AFUA_3G02880)-RELATED"/>
    <property type="match status" value="1"/>
</dbReference>
<gene>
    <name evidence="3" type="ORF">DSM106044_00552</name>
</gene>
<dbReference type="InterPro" id="IPR012341">
    <property type="entry name" value="6hp_glycosidase-like_sf"/>
</dbReference>
<dbReference type="Pfam" id="PF17389">
    <property type="entry name" value="Bac_rhamnosid6H"/>
    <property type="match status" value="1"/>
</dbReference>
<sequence length="574" mass="64715">MIENKGQNNNIFRILDNSILEDCEEDNRKRVYMTPRKILWESQGNKCQVENSSALLENRSPQISLVPVNPCILKNKGESAGILLDFGVEIHGGISLLVWKASLTQGMRVRVRFGESAMEAMSDIGGETNATNDHANRDMIVEVRDMSMNRIGETGFRFVRIDLLDEGELEIKTVKSILIYKDIPYKGSFSCSDEMLNRIWDTGAYTVHLNMQNYIWDGIKRDRLVWVGDMHPEVTTIQSVFGYDESVPKSLDFVREETPLPGWMNGFPAYSMWWIIIQHDWFVHTGDLAYLKTQREYLKGLYRQLSDGIDENGKDNTPEVRFVDWPSFQNQPVVDAGLQALHAMATQKLQEIFTVLGEEELVRQCEEDLKKLASFDADYKDAKQAAALLVMAGLKDPVTVNDQLLKVGGAKGMSTFMGYYILTARAMAGDIIGCLECIREYWGGMLSLGATTFWEDFNIDWLENAAPIDRIAEDGTEVNVHGTYGGHCYVGYRHSLCHGWASGVTPWLMENVLGIQILEPGCKKVAVKPNLGDLSWAKGKYPTPYGEIQVTCIIRSDGTMDVQVEAPEEIEIIQ</sequence>
<evidence type="ECO:0000259" key="2">
    <source>
        <dbReference type="Pfam" id="PF17390"/>
    </source>
</evidence>
<protein>
    <submittedName>
        <fullName evidence="3">Bacterial alpha-L-rhamnosidase</fullName>
    </submittedName>
</protein>
<comment type="caution">
    <text evidence="3">The sequence shown here is derived from an EMBL/GenBank/DDBJ whole genome shotgun (WGS) entry which is preliminary data.</text>
</comment>
<keyword evidence="4" id="KW-1185">Reference proteome</keyword>
<dbReference type="Proteomes" id="UP000306509">
    <property type="component" value="Unassembled WGS sequence"/>
</dbReference>
<dbReference type="Gene3D" id="2.60.420.10">
    <property type="entry name" value="Maltose phosphorylase, domain 3"/>
    <property type="match status" value="1"/>
</dbReference>
<accession>A0A4U8QEB3</accession>
<name>A0A4U8QEB3_9FIRM</name>
<dbReference type="AlphaFoldDB" id="A0A4U8QEB3"/>